<dbReference type="AlphaFoldDB" id="A0A645FEL0"/>
<accession>A0A645FEL0</accession>
<organism evidence="1">
    <name type="scientific">bioreactor metagenome</name>
    <dbReference type="NCBI Taxonomy" id="1076179"/>
    <lineage>
        <taxon>unclassified sequences</taxon>
        <taxon>metagenomes</taxon>
        <taxon>ecological metagenomes</taxon>
    </lineage>
</organism>
<reference evidence="1" key="1">
    <citation type="submission" date="2019-08" db="EMBL/GenBank/DDBJ databases">
        <authorList>
            <person name="Kucharzyk K."/>
            <person name="Murdoch R.W."/>
            <person name="Higgins S."/>
            <person name="Loffler F."/>
        </authorList>
    </citation>
    <scope>NUCLEOTIDE SEQUENCE</scope>
</reference>
<evidence type="ECO:0000313" key="1">
    <source>
        <dbReference type="EMBL" id="MPN11779.1"/>
    </source>
</evidence>
<gene>
    <name evidence="1" type="ORF">SDC9_159087</name>
</gene>
<protein>
    <submittedName>
        <fullName evidence="1">Uncharacterized protein</fullName>
    </submittedName>
</protein>
<dbReference type="EMBL" id="VSSQ01058038">
    <property type="protein sequence ID" value="MPN11779.1"/>
    <property type="molecule type" value="Genomic_DNA"/>
</dbReference>
<comment type="caution">
    <text evidence="1">The sequence shown here is derived from an EMBL/GenBank/DDBJ whole genome shotgun (WGS) entry which is preliminary data.</text>
</comment>
<name>A0A645FEL0_9ZZZZ</name>
<sequence length="70" mass="7294">MKFLTCSADVLPCPLDQQQLVSLAELVADAVAQIDAASVAQAYAFGAGSVMTWWFAGYVIAVATKALSKA</sequence>
<proteinExistence type="predicted"/>